<dbReference type="PROSITE" id="PS51755">
    <property type="entry name" value="OMPR_PHOB"/>
    <property type="match status" value="1"/>
</dbReference>
<dbReference type="Pfam" id="PF00486">
    <property type="entry name" value="Trans_reg_C"/>
    <property type="match status" value="1"/>
</dbReference>
<proteinExistence type="predicted"/>
<comment type="caution">
    <text evidence="4">The sequence shown here is derived from an EMBL/GenBank/DDBJ whole genome shotgun (WGS) entry which is preliminary data.</text>
</comment>
<dbReference type="InterPro" id="IPR001867">
    <property type="entry name" value="OmpR/PhoB-type_DNA-bd"/>
</dbReference>
<evidence type="ECO:0000313" key="5">
    <source>
        <dbReference type="Proteomes" id="UP000664795"/>
    </source>
</evidence>
<dbReference type="GO" id="GO:0003677">
    <property type="term" value="F:DNA binding"/>
    <property type="evidence" value="ECO:0007669"/>
    <property type="project" value="UniProtKB-UniRule"/>
</dbReference>
<reference evidence="4 5" key="1">
    <citation type="submission" date="2021-03" db="EMBL/GenBank/DDBJ databases">
        <title>Fibrella sp. HMF5036 genome sequencing and assembly.</title>
        <authorList>
            <person name="Kang H."/>
            <person name="Kim H."/>
            <person name="Bae S."/>
            <person name="Joh K."/>
        </authorList>
    </citation>
    <scope>NUCLEOTIDE SEQUENCE [LARGE SCALE GENOMIC DNA]</scope>
    <source>
        <strain evidence="4 5">HMF5036</strain>
    </source>
</reference>
<evidence type="ECO:0000259" key="3">
    <source>
        <dbReference type="PROSITE" id="PS51755"/>
    </source>
</evidence>
<dbReference type="EMBL" id="JAFMYU010000004">
    <property type="protein sequence ID" value="MBO0930869.1"/>
    <property type="molecule type" value="Genomic_DNA"/>
</dbReference>
<evidence type="ECO:0000256" key="2">
    <source>
        <dbReference type="PROSITE-ProRule" id="PRU01091"/>
    </source>
</evidence>
<dbReference type="SMART" id="SM00862">
    <property type="entry name" value="Trans_reg_C"/>
    <property type="match status" value="1"/>
</dbReference>
<keyword evidence="5" id="KW-1185">Reference proteome</keyword>
<feature type="domain" description="OmpR/PhoB-type" evidence="3">
    <location>
        <begin position="205"/>
        <end position="303"/>
    </location>
</feature>
<dbReference type="GO" id="GO:0006355">
    <property type="term" value="P:regulation of DNA-templated transcription"/>
    <property type="evidence" value="ECO:0007669"/>
    <property type="project" value="InterPro"/>
</dbReference>
<gene>
    <name evidence="4" type="ORF">J2I48_07700</name>
</gene>
<organism evidence="4 5">
    <name type="scientific">Fibrella aquatilis</name>
    <dbReference type="NCBI Taxonomy" id="2817059"/>
    <lineage>
        <taxon>Bacteria</taxon>
        <taxon>Pseudomonadati</taxon>
        <taxon>Bacteroidota</taxon>
        <taxon>Cytophagia</taxon>
        <taxon>Cytophagales</taxon>
        <taxon>Spirosomataceae</taxon>
        <taxon>Fibrella</taxon>
    </lineage>
</organism>
<dbReference type="InterPro" id="IPR036388">
    <property type="entry name" value="WH-like_DNA-bd_sf"/>
</dbReference>
<protein>
    <submittedName>
        <fullName evidence="4">Winged helix-turn-helix transcriptional regulator</fullName>
    </submittedName>
</protein>
<keyword evidence="1 2" id="KW-0238">DNA-binding</keyword>
<name>A0A939G589_9BACT</name>
<dbReference type="AlphaFoldDB" id="A0A939G589"/>
<dbReference type="Gene3D" id="1.10.10.10">
    <property type="entry name" value="Winged helix-like DNA-binding domain superfamily/Winged helix DNA-binding domain"/>
    <property type="match status" value="1"/>
</dbReference>
<feature type="DNA-binding region" description="OmpR/PhoB-type" evidence="2">
    <location>
        <begin position="205"/>
        <end position="303"/>
    </location>
</feature>
<dbReference type="SUPFAM" id="SSF46894">
    <property type="entry name" value="C-terminal effector domain of the bipartite response regulators"/>
    <property type="match status" value="1"/>
</dbReference>
<accession>A0A939G589</accession>
<dbReference type="InterPro" id="IPR016032">
    <property type="entry name" value="Sig_transdc_resp-reg_C-effctor"/>
</dbReference>
<dbReference type="CDD" id="cd00383">
    <property type="entry name" value="trans_reg_C"/>
    <property type="match status" value="1"/>
</dbReference>
<dbReference type="GO" id="GO:0000160">
    <property type="term" value="P:phosphorelay signal transduction system"/>
    <property type="evidence" value="ECO:0007669"/>
    <property type="project" value="InterPro"/>
</dbReference>
<dbReference type="RefSeq" id="WP_207334816.1">
    <property type="nucleotide sequence ID" value="NZ_JAFMYU010000004.1"/>
</dbReference>
<dbReference type="Proteomes" id="UP000664795">
    <property type="component" value="Unassembled WGS sequence"/>
</dbReference>
<evidence type="ECO:0000256" key="1">
    <source>
        <dbReference type="ARBA" id="ARBA00023125"/>
    </source>
</evidence>
<sequence length="304" mass="33397">MQRPIRPNATFRLLLVGLLTGALGLLFVQLTSTTPVTTGGRSSEKVNLALRRTAHHLLRAAGDSTSTIAAVEQSNAQTYRLRLDHAFDYDRLPGLLQASFRVHQITDPYDVAVLNCATGALQLGYSVTDLTDNQTVPCRGRLAQAGCYVLRVTFATPPAATPQRTNAWPLLALVGALVGLLVIGWRQQTRLPPAAPLAGKTTDNPNRLQFGQSYLDVMGQTLISGTHQHSLTYRETKLLRMLVGHANEVLDRDHILKQVWEDEGITVSHRSVDVFISRLRKLLQDDPTVKITAVHGVGYRLEVS</sequence>
<evidence type="ECO:0000313" key="4">
    <source>
        <dbReference type="EMBL" id="MBO0930869.1"/>
    </source>
</evidence>